<organism evidence="7 8">
    <name type="scientific">Amycolatopsis acidiphila</name>
    <dbReference type="NCBI Taxonomy" id="715473"/>
    <lineage>
        <taxon>Bacteria</taxon>
        <taxon>Bacillati</taxon>
        <taxon>Actinomycetota</taxon>
        <taxon>Actinomycetes</taxon>
        <taxon>Pseudonocardiales</taxon>
        <taxon>Pseudonocardiaceae</taxon>
        <taxon>Amycolatopsis</taxon>
    </lineage>
</organism>
<evidence type="ECO:0000256" key="3">
    <source>
        <dbReference type="ARBA" id="ARBA00023163"/>
    </source>
</evidence>
<evidence type="ECO:0000256" key="5">
    <source>
        <dbReference type="SAM" id="MobiDB-lite"/>
    </source>
</evidence>
<reference evidence="7 8" key="1">
    <citation type="submission" date="2019-07" db="EMBL/GenBank/DDBJ databases">
        <title>New species of Amycolatopsis and Streptomyces.</title>
        <authorList>
            <person name="Duangmal K."/>
            <person name="Teo W.F.A."/>
            <person name="Lipun K."/>
        </authorList>
    </citation>
    <scope>NUCLEOTIDE SEQUENCE [LARGE SCALE GENOMIC DNA]</scope>
    <source>
        <strain evidence="7 8">JCM 30562</strain>
    </source>
</reference>
<dbReference type="InterPro" id="IPR000792">
    <property type="entry name" value="Tscrpt_reg_LuxR_C"/>
</dbReference>
<dbReference type="Pfam" id="PF25873">
    <property type="entry name" value="WHD_MalT"/>
    <property type="match status" value="1"/>
</dbReference>
<dbReference type="PANTHER" id="PTHR44688">
    <property type="entry name" value="DNA-BINDING TRANSCRIPTIONAL ACTIVATOR DEVR_DOSR"/>
    <property type="match status" value="1"/>
</dbReference>
<dbReference type="AlphaFoldDB" id="A0A558ANR4"/>
<protein>
    <submittedName>
        <fullName evidence="7">AAA family ATPase</fullName>
    </submittedName>
</protein>
<sequence>MAAMNQKLQISTAALVSRPSLVRCRDAAGCAASPGATVGERRPSGVGMHEGSRGKARRRVPRAKVVVPGVPPGYVSRPRLLSALDQARDATAIVVCAPAGSGKTLLLAEWVRLRHAAETAWVSLDSDDNDDRRFWSGILKALEACPGVPPDSPLRHLAVPVHPSRHLGFTGAVVNALDELPRPVWLVLDDLHEIVGDAPLQGLETLLRQHASALRLVLIARHDPPLSLAKLRLADQLAEIRTDDLRFSGPEAHALLAAAGVELSPEQLAELVQRTEGWAAGLRLATVSLRETEDPGRFLAEFAENDRAMADYLLDEVLSRLPPDLLEFLRAISVCDEVSAGLARTLSGRGDAGVLLDTLERATSLVMRVGARQRWYRVHALVRSYLLAGLNRQLPGQAVVLHQHAADWFARHGRPVQALAQLIQTRDADHVVASLRRSALPLALAGAHDLLARALAVLGENVIAADSLLALVSASLQLEEGEAAGAEVDLAHAEAAWAVPAPAELEQLHVLVKVRLAELTGDIDAMLHTTDELELGEASHILGALSMLRRGNALLAAGRHNAAHKQLEAALDAARENEQDYVATQCLAALAGVAATVGDYRLMGRLAGDALREAEDKGWRHTMVAATASAVLGYRDLLLGRPAECLRHAQDATQLVDGDVPSANRGLSVLLGALAGTARFEVGEWAEGLAQLGAARAGARGIHLPAPQVVLGAVLEHRAAVRFGWTEAAREAVTWVREAAPECGELMLMRARSQLALGRPVSAGALIRAMLDASHTMLLPWTAIDAWLLDTEVALFADDEPGAQRALHKALSLAGHMDVLYPLVFASPVVIELLISRLGKLGGLHSVAAQVLEVRQALGVPVIPLPLTRRERTVLNLLPTLRSFDEIAQDLTISPNTVKTHVRAIYHKLGVRRRRDAVSVALERGLLESAAEVTNGPGPH</sequence>
<dbReference type="CDD" id="cd06170">
    <property type="entry name" value="LuxR_C_like"/>
    <property type="match status" value="1"/>
</dbReference>
<gene>
    <name evidence="7" type="ORF">FNH06_00210</name>
</gene>
<dbReference type="SUPFAM" id="SSF46894">
    <property type="entry name" value="C-terminal effector domain of the bipartite response regulators"/>
    <property type="match status" value="1"/>
</dbReference>
<evidence type="ECO:0000256" key="1">
    <source>
        <dbReference type="ARBA" id="ARBA00023015"/>
    </source>
</evidence>
<feature type="coiled-coil region" evidence="4">
    <location>
        <begin position="557"/>
        <end position="584"/>
    </location>
</feature>
<evidence type="ECO:0000313" key="8">
    <source>
        <dbReference type="Proteomes" id="UP000318578"/>
    </source>
</evidence>
<evidence type="ECO:0000256" key="4">
    <source>
        <dbReference type="SAM" id="Coils"/>
    </source>
</evidence>
<dbReference type="InterPro" id="IPR059106">
    <property type="entry name" value="WHD_MalT"/>
</dbReference>
<dbReference type="GO" id="GO:0016887">
    <property type="term" value="F:ATP hydrolysis activity"/>
    <property type="evidence" value="ECO:0007669"/>
    <property type="project" value="InterPro"/>
</dbReference>
<dbReference type="InterPro" id="IPR011990">
    <property type="entry name" value="TPR-like_helical_dom_sf"/>
</dbReference>
<dbReference type="SUPFAM" id="SSF52540">
    <property type="entry name" value="P-loop containing nucleoside triphosphate hydrolases"/>
    <property type="match status" value="1"/>
</dbReference>
<feature type="domain" description="HTH luxR-type" evidence="6">
    <location>
        <begin position="860"/>
        <end position="925"/>
    </location>
</feature>
<dbReference type="PROSITE" id="PS50043">
    <property type="entry name" value="HTH_LUXR_2"/>
    <property type="match status" value="1"/>
</dbReference>
<evidence type="ECO:0000313" key="7">
    <source>
        <dbReference type="EMBL" id="TVT25903.1"/>
    </source>
</evidence>
<dbReference type="InterPro" id="IPR027417">
    <property type="entry name" value="P-loop_NTPase"/>
</dbReference>
<dbReference type="Gene3D" id="1.25.40.10">
    <property type="entry name" value="Tetratricopeptide repeat domain"/>
    <property type="match status" value="1"/>
</dbReference>
<dbReference type="Pfam" id="PF00196">
    <property type="entry name" value="GerE"/>
    <property type="match status" value="1"/>
</dbReference>
<dbReference type="InterPro" id="IPR016032">
    <property type="entry name" value="Sig_transdc_resp-reg_C-effctor"/>
</dbReference>
<comment type="caution">
    <text evidence="7">The sequence shown here is derived from an EMBL/GenBank/DDBJ whole genome shotgun (WGS) entry which is preliminary data.</text>
</comment>
<dbReference type="SUPFAM" id="SSF48452">
    <property type="entry name" value="TPR-like"/>
    <property type="match status" value="1"/>
</dbReference>
<feature type="region of interest" description="Disordered" evidence="5">
    <location>
        <begin position="32"/>
        <end position="59"/>
    </location>
</feature>
<name>A0A558ANR4_9PSEU</name>
<evidence type="ECO:0000256" key="2">
    <source>
        <dbReference type="ARBA" id="ARBA00023125"/>
    </source>
</evidence>
<keyword evidence="3" id="KW-0804">Transcription</keyword>
<dbReference type="GO" id="GO:0006355">
    <property type="term" value="P:regulation of DNA-templated transcription"/>
    <property type="evidence" value="ECO:0007669"/>
    <property type="project" value="InterPro"/>
</dbReference>
<evidence type="ECO:0000259" key="6">
    <source>
        <dbReference type="PROSITE" id="PS50043"/>
    </source>
</evidence>
<accession>A0A558ANR4</accession>
<keyword evidence="2" id="KW-0238">DNA-binding</keyword>
<keyword evidence="1" id="KW-0805">Transcription regulation</keyword>
<dbReference type="SMART" id="SM00421">
    <property type="entry name" value="HTH_LUXR"/>
    <property type="match status" value="1"/>
</dbReference>
<dbReference type="Gene3D" id="3.40.50.300">
    <property type="entry name" value="P-loop containing nucleotide triphosphate hydrolases"/>
    <property type="match status" value="1"/>
</dbReference>
<dbReference type="PANTHER" id="PTHR44688:SF16">
    <property type="entry name" value="DNA-BINDING TRANSCRIPTIONAL ACTIVATOR DEVR_DOSR"/>
    <property type="match status" value="1"/>
</dbReference>
<keyword evidence="4" id="KW-0175">Coiled coil</keyword>
<dbReference type="InterPro" id="IPR036388">
    <property type="entry name" value="WH-like_DNA-bd_sf"/>
</dbReference>
<dbReference type="Gene3D" id="1.10.10.10">
    <property type="entry name" value="Winged helix-like DNA-binding domain superfamily/Winged helix DNA-binding domain"/>
    <property type="match status" value="1"/>
</dbReference>
<proteinExistence type="predicted"/>
<dbReference type="GO" id="GO:0003677">
    <property type="term" value="F:DNA binding"/>
    <property type="evidence" value="ECO:0007669"/>
    <property type="project" value="UniProtKB-KW"/>
</dbReference>
<dbReference type="Pfam" id="PF13401">
    <property type="entry name" value="AAA_22"/>
    <property type="match status" value="1"/>
</dbReference>
<keyword evidence="8" id="KW-1185">Reference proteome</keyword>
<dbReference type="Proteomes" id="UP000318578">
    <property type="component" value="Unassembled WGS sequence"/>
</dbReference>
<dbReference type="EMBL" id="VJZA01000001">
    <property type="protein sequence ID" value="TVT25903.1"/>
    <property type="molecule type" value="Genomic_DNA"/>
</dbReference>
<dbReference type="InterPro" id="IPR049945">
    <property type="entry name" value="AAA_22"/>
</dbReference>
<dbReference type="OrthoDB" id="134985at2"/>